<feature type="compositionally biased region" description="Basic and acidic residues" evidence="1">
    <location>
        <begin position="33"/>
        <end position="50"/>
    </location>
</feature>
<protein>
    <submittedName>
        <fullName evidence="2">Uncharacterized protein</fullName>
    </submittedName>
</protein>
<keyword evidence="3" id="KW-1185">Reference proteome</keyword>
<dbReference type="AlphaFoldDB" id="A0A4Y2UAY6"/>
<evidence type="ECO:0000313" key="3">
    <source>
        <dbReference type="Proteomes" id="UP000499080"/>
    </source>
</evidence>
<evidence type="ECO:0000313" key="2">
    <source>
        <dbReference type="EMBL" id="GBO08707.1"/>
    </source>
</evidence>
<sequence>MTTATPQTAPLLQIFAQHQREDISPRHIKRAPDPFTRRLFDGPKPREAMKPRSYHQATATHIYCYKDVMSLSCLASLIVVEGVLQGGRGGLVVKSRLWGRRVPGSKPDSTGDPSRMRPIARQIIRSGQTPSCWCGVVVWRGGASSGVGLVI</sequence>
<gene>
    <name evidence="2" type="ORF">AVEN_100227_1</name>
</gene>
<evidence type="ECO:0000256" key="1">
    <source>
        <dbReference type="SAM" id="MobiDB-lite"/>
    </source>
</evidence>
<feature type="region of interest" description="Disordered" evidence="1">
    <location>
        <begin position="33"/>
        <end position="52"/>
    </location>
</feature>
<accession>A0A4Y2UAY6</accession>
<organism evidence="2 3">
    <name type="scientific">Araneus ventricosus</name>
    <name type="common">Orbweaver spider</name>
    <name type="synonym">Epeira ventricosa</name>
    <dbReference type="NCBI Taxonomy" id="182803"/>
    <lineage>
        <taxon>Eukaryota</taxon>
        <taxon>Metazoa</taxon>
        <taxon>Ecdysozoa</taxon>
        <taxon>Arthropoda</taxon>
        <taxon>Chelicerata</taxon>
        <taxon>Arachnida</taxon>
        <taxon>Araneae</taxon>
        <taxon>Araneomorphae</taxon>
        <taxon>Entelegynae</taxon>
        <taxon>Araneoidea</taxon>
        <taxon>Araneidae</taxon>
        <taxon>Araneus</taxon>
    </lineage>
</organism>
<dbReference type="Proteomes" id="UP000499080">
    <property type="component" value="Unassembled WGS sequence"/>
</dbReference>
<dbReference type="EMBL" id="BGPR01034364">
    <property type="protein sequence ID" value="GBO08707.1"/>
    <property type="molecule type" value="Genomic_DNA"/>
</dbReference>
<reference evidence="2 3" key="1">
    <citation type="journal article" date="2019" name="Sci. Rep.">
        <title>Orb-weaving spider Araneus ventricosus genome elucidates the spidroin gene catalogue.</title>
        <authorList>
            <person name="Kono N."/>
            <person name="Nakamura H."/>
            <person name="Ohtoshi R."/>
            <person name="Moran D.A.P."/>
            <person name="Shinohara A."/>
            <person name="Yoshida Y."/>
            <person name="Fujiwara M."/>
            <person name="Mori M."/>
            <person name="Tomita M."/>
            <person name="Arakawa K."/>
        </authorList>
    </citation>
    <scope>NUCLEOTIDE SEQUENCE [LARGE SCALE GENOMIC DNA]</scope>
</reference>
<name>A0A4Y2UAY6_ARAVE</name>
<comment type="caution">
    <text evidence="2">The sequence shown here is derived from an EMBL/GenBank/DDBJ whole genome shotgun (WGS) entry which is preliminary data.</text>
</comment>
<proteinExistence type="predicted"/>